<feature type="compositionally biased region" description="Pro residues" evidence="1">
    <location>
        <begin position="74"/>
        <end position="87"/>
    </location>
</feature>
<evidence type="ECO:0000313" key="2">
    <source>
        <dbReference type="EMBL" id="ANS32471.1"/>
    </source>
</evidence>
<organism evidence="2 3">
    <name type="scientific">Rhodococcus opacus</name>
    <name type="common">Nocardia opaca</name>
    <dbReference type="NCBI Taxonomy" id="37919"/>
    <lineage>
        <taxon>Bacteria</taxon>
        <taxon>Bacillati</taxon>
        <taxon>Actinomycetota</taxon>
        <taxon>Actinomycetes</taxon>
        <taxon>Mycobacteriales</taxon>
        <taxon>Nocardiaceae</taxon>
        <taxon>Rhodococcus</taxon>
    </lineage>
</organism>
<dbReference type="EMBL" id="CP009112">
    <property type="protein sequence ID" value="ANS32471.1"/>
    <property type="molecule type" value="Genomic_DNA"/>
</dbReference>
<name>A0A1B1KIN2_RHOOP</name>
<dbReference type="PATRIC" id="fig|37919.13.peg.8308"/>
<keyword evidence="2" id="KW-0614">Plasmid</keyword>
<protein>
    <submittedName>
        <fullName evidence="2">Uncharacterized protein</fullName>
    </submittedName>
</protein>
<dbReference type="Proteomes" id="UP000186108">
    <property type="component" value="Plasmid pR1CP1"/>
</dbReference>
<sequence length="87" mass="9720">MTCNLTIQHCKVWTMTEDAQTSIDNQAEPTDTVVPQHTENGFGTYEWDPEHGIVFRMDLDQFGTIGGVPISQYTPPPPPPYTPLNLS</sequence>
<dbReference type="AlphaFoldDB" id="A0A1B1KIN2"/>
<proteinExistence type="predicted"/>
<evidence type="ECO:0000313" key="3">
    <source>
        <dbReference type="Proteomes" id="UP000186108"/>
    </source>
</evidence>
<reference evidence="2 3" key="1">
    <citation type="submission" date="2014-07" db="EMBL/GenBank/DDBJ databases">
        <authorList>
            <person name="Zhang J.E."/>
            <person name="Yang H."/>
            <person name="Guo J."/>
            <person name="Deng Z."/>
            <person name="Luo H."/>
            <person name="Luo M."/>
            <person name="Zhao B."/>
        </authorList>
    </citation>
    <scope>NUCLEOTIDE SEQUENCE [LARGE SCALE GENOMIC DNA]</scope>
    <source>
        <strain evidence="2 3">1CP</strain>
        <plasmid evidence="3">Plasmid pr1cp1</plasmid>
    </source>
</reference>
<geneLocation type="plasmid" evidence="3">
    <name>pr1cp1</name>
</geneLocation>
<gene>
    <name evidence="2" type="ORF">R1CP_39440</name>
</gene>
<accession>A0A1B1KIN2</accession>
<evidence type="ECO:0000256" key="1">
    <source>
        <dbReference type="SAM" id="MobiDB-lite"/>
    </source>
</evidence>
<feature type="region of interest" description="Disordered" evidence="1">
    <location>
        <begin position="68"/>
        <end position="87"/>
    </location>
</feature>